<feature type="region of interest" description="Disordered" evidence="1">
    <location>
        <begin position="301"/>
        <end position="331"/>
    </location>
</feature>
<dbReference type="EMBL" id="MNBE01000446">
    <property type="protein sequence ID" value="OKP09796.1"/>
    <property type="molecule type" value="Genomic_DNA"/>
</dbReference>
<feature type="compositionally biased region" description="Acidic residues" evidence="1">
    <location>
        <begin position="73"/>
        <end position="88"/>
    </location>
</feature>
<keyword evidence="3" id="KW-1185">Reference proteome</keyword>
<dbReference type="AlphaFoldDB" id="A0A1Q5UBE3"/>
<reference evidence="2 3" key="1">
    <citation type="submission" date="2016-10" db="EMBL/GenBank/DDBJ databases">
        <title>Genome sequence of the ascomycete fungus Penicillium subrubescens.</title>
        <authorList>
            <person name="De Vries R.P."/>
            <person name="Peng M."/>
            <person name="Dilokpimol A."/>
            <person name="Hilden K."/>
            <person name="Makela M.R."/>
            <person name="Grigoriev I."/>
            <person name="Riley R."/>
            <person name="Granchi Z."/>
        </authorList>
    </citation>
    <scope>NUCLEOTIDE SEQUENCE [LARGE SCALE GENOMIC DNA]</scope>
    <source>
        <strain evidence="2 3">CBS 132785</strain>
    </source>
</reference>
<name>A0A1Q5UBE3_9EURO</name>
<sequence length="331" mass="39414">MGRSLNRGILQNSPKNKEYPYPPWFFRVLGPYVLSDRSPCGYEFDEDLSDLEEKGAESYEEWPTRKRRKFEDSDRESDEDEDEDEDDSTSERSHADSLADVYYEFKEIREERKRELERERQDILDMIQSESGMENKVNQAYRSFMDAPKEDKLTSMPSLHATTYIIHCRDQPRYFYNGLGPGYVEFYHLSVEDNFGSNSPPDFDQKRIYGHIYINASNSIEFEPFDPPDEFSGSDFIISPFPSGPHEVRIKFFSKDYIKMSIPRELAFENKDPPADAPDVFEYVGVRRDWEKWKAERKRMWEEAEKNRPPSPRDSWFERTHPRGFWNQGRW</sequence>
<evidence type="ECO:0000256" key="1">
    <source>
        <dbReference type="SAM" id="MobiDB-lite"/>
    </source>
</evidence>
<gene>
    <name evidence="2" type="ORF">PENSUB_4817</name>
</gene>
<feature type="region of interest" description="Disordered" evidence="1">
    <location>
        <begin position="1"/>
        <end position="22"/>
    </location>
</feature>
<dbReference type="Proteomes" id="UP000186955">
    <property type="component" value="Unassembled WGS sequence"/>
</dbReference>
<protein>
    <submittedName>
        <fullName evidence="2">Uncharacterized protein</fullName>
    </submittedName>
</protein>
<comment type="caution">
    <text evidence="2">The sequence shown here is derived from an EMBL/GenBank/DDBJ whole genome shotgun (WGS) entry which is preliminary data.</text>
</comment>
<organism evidence="2 3">
    <name type="scientific">Penicillium subrubescens</name>
    <dbReference type="NCBI Taxonomy" id="1316194"/>
    <lineage>
        <taxon>Eukaryota</taxon>
        <taxon>Fungi</taxon>
        <taxon>Dikarya</taxon>
        <taxon>Ascomycota</taxon>
        <taxon>Pezizomycotina</taxon>
        <taxon>Eurotiomycetes</taxon>
        <taxon>Eurotiomycetidae</taxon>
        <taxon>Eurotiales</taxon>
        <taxon>Aspergillaceae</taxon>
        <taxon>Penicillium</taxon>
    </lineage>
</organism>
<dbReference type="STRING" id="1316194.A0A1Q5UBE3"/>
<evidence type="ECO:0000313" key="2">
    <source>
        <dbReference type="EMBL" id="OKP09796.1"/>
    </source>
</evidence>
<accession>A0A1Q5UBE3</accession>
<proteinExistence type="predicted"/>
<feature type="region of interest" description="Disordered" evidence="1">
    <location>
        <begin position="54"/>
        <end position="95"/>
    </location>
</feature>
<dbReference type="OrthoDB" id="4526258at2759"/>
<evidence type="ECO:0000313" key="3">
    <source>
        <dbReference type="Proteomes" id="UP000186955"/>
    </source>
</evidence>